<proteinExistence type="predicted"/>
<dbReference type="Proteomes" id="UP000239747">
    <property type="component" value="Unassembled WGS sequence"/>
</dbReference>
<comment type="caution">
    <text evidence="2">The sequence shown here is derived from an EMBL/GenBank/DDBJ whole genome shotgun (WGS) entry which is preliminary data.</text>
</comment>
<dbReference type="AlphaFoldDB" id="A0A2S7UF73"/>
<evidence type="ECO:0000256" key="1">
    <source>
        <dbReference type="SAM" id="Phobius"/>
    </source>
</evidence>
<name>A0A2S7UF73_9FLAO</name>
<protein>
    <submittedName>
        <fullName evidence="2">Uncharacterized protein</fullName>
    </submittedName>
</protein>
<gene>
    <name evidence="2" type="ORF">BST92_13450</name>
</gene>
<dbReference type="RefSeq" id="WP_105071926.1">
    <property type="nucleotide sequence ID" value="NZ_MTPW01000001.1"/>
</dbReference>
<keyword evidence="1" id="KW-1133">Transmembrane helix</keyword>
<organism evidence="2 3">
    <name type="scientific">Nonlabens arenilitoris</name>
    <dbReference type="NCBI Taxonomy" id="1217969"/>
    <lineage>
        <taxon>Bacteria</taxon>
        <taxon>Pseudomonadati</taxon>
        <taxon>Bacteroidota</taxon>
        <taxon>Flavobacteriia</taxon>
        <taxon>Flavobacteriales</taxon>
        <taxon>Flavobacteriaceae</taxon>
        <taxon>Nonlabens</taxon>
    </lineage>
</organism>
<keyword evidence="1" id="KW-0812">Transmembrane</keyword>
<accession>A0A2S7UF73</accession>
<reference evidence="2 3" key="1">
    <citation type="submission" date="2017-01" db="EMBL/GenBank/DDBJ databases">
        <title>Trade-off between light-utilization and light-protection in marine flavobacteria.</title>
        <authorList>
            <person name="Kumagai Y."/>
            <person name="Yoshizawa S."/>
            <person name="Kogure K."/>
            <person name="Iwasaki W."/>
        </authorList>
    </citation>
    <scope>NUCLEOTIDE SEQUENCE [LARGE SCALE GENOMIC DNA]</scope>
    <source>
        <strain evidence="2 3">KCTC 32109</strain>
    </source>
</reference>
<dbReference type="EMBL" id="MTPW01000001">
    <property type="protein sequence ID" value="PQJ32862.1"/>
    <property type="molecule type" value="Genomic_DNA"/>
</dbReference>
<feature type="transmembrane region" description="Helical" evidence="1">
    <location>
        <begin position="20"/>
        <end position="41"/>
    </location>
</feature>
<dbReference type="OrthoDB" id="1144185at2"/>
<keyword evidence="1" id="KW-0472">Membrane</keyword>
<evidence type="ECO:0000313" key="2">
    <source>
        <dbReference type="EMBL" id="PQJ32862.1"/>
    </source>
</evidence>
<evidence type="ECO:0000313" key="3">
    <source>
        <dbReference type="Proteomes" id="UP000239747"/>
    </source>
</evidence>
<sequence>MKLFNKKRLEQIQWSGLKKYTLYAIGEILLVVVGILIALWINNWNQETTAIKQQRDIALRVMSQLKKDQTNIRKFIDTLEFQSDLFDLLLTERTLSQTEMKTLHEELPYLVTVQVFILNQQDETLQILSHNKAIDNPVLKILESIESDYKYNLEMLQISEDKMVDEIMGNLNYLKNNKDWYYKLILGYDLTDEEFSYFKSNDYKNRVAQMELMSHQGYLSLLYQFEFDINNHIKELDAILKE</sequence>
<keyword evidence="3" id="KW-1185">Reference proteome</keyword>